<dbReference type="HAMAP" id="MF_00787">
    <property type="entry name" value="CbiD"/>
    <property type="match status" value="1"/>
</dbReference>
<dbReference type="GO" id="GO:0019251">
    <property type="term" value="P:anaerobic cobalamin biosynthetic process"/>
    <property type="evidence" value="ECO:0007669"/>
    <property type="project" value="UniProtKB-UniRule"/>
</dbReference>
<dbReference type="STRING" id="1208583.COMX_09351"/>
<dbReference type="SUPFAM" id="SSF111342">
    <property type="entry name" value="CbiD-like"/>
    <property type="match status" value="1"/>
</dbReference>
<organism evidence="7 8">
    <name type="scientific">Commensalibacter papalotli</name>
    <name type="common">ex Servin-Garciduenas et al. 2014</name>
    <dbReference type="NCBI Taxonomy" id="1208583"/>
    <lineage>
        <taxon>Bacteria</taxon>
        <taxon>Pseudomonadati</taxon>
        <taxon>Pseudomonadota</taxon>
        <taxon>Alphaproteobacteria</taxon>
        <taxon>Acetobacterales</taxon>
        <taxon>Acetobacteraceae</taxon>
    </lineage>
</organism>
<accession>W7DYB9</accession>
<dbReference type="RefSeq" id="WP_034340505.1">
    <property type="nucleotide sequence ID" value="NZ_ATSX01000003.1"/>
</dbReference>
<comment type="caution">
    <text evidence="7">The sequence shown here is derived from an EMBL/GenBank/DDBJ whole genome shotgun (WGS) entry which is preliminary data.</text>
</comment>
<keyword evidence="6" id="KW-0472">Membrane</keyword>
<dbReference type="Pfam" id="PF01888">
    <property type="entry name" value="CbiD"/>
    <property type="match status" value="1"/>
</dbReference>
<comment type="function">
    <text evidence="5">Catalyzes the methylation of C-1 in cobalt-precorrin-5B to form cobalt-precorrin-6A.</text>
</comment>
<protein>
    <recommendedName>
        <fullName evidence="5">Cobalt-precorrin-5B C(1)-methyltransferase</fullName>
        <ecNumber evidence="5">2.1.1.195</ecNumber>
    </recommendedName>
    <alternativeName>
        <fullName evidence="5">Cobalt-precorrin-6A synthase</fullName>
    </alternativeName>
</protein>
<dbReference type="NCBIfam" id="NF000849">
    <property type="entry name" value="PRK00075.1-1"/>
    <property type="match status" value="1"/>
</dbReference>
<keyword evidence="6" id="KW-0812">Transmembrane</keyword>
<evidence type="ECO:0000313" key="8">
    <source>
        <dbReference type="Proteomes" id="UP000019250"/>
    </source>
</evidence>
<evidence type="ECO:0000256" key="4">
    <source>
        <dbReference type="ARBA" id="ARBA00022691"/>
    </source>
</evidence>
<dbReference type="PANTHER" id="PTHR35863">
    <property type="entry name" value="COBALT-PRECORRIN-5B C(1)-METHYLTRANSFERASE"/>
    <property type="match status" value="1"/>
</dbReference>
<keyword evidence="2 5" id="KW-0489">Methyltransferase</keyword>
<name>W7DYB9_9PROT</name>
<evidence type="ECO:0000256" key="6">
    <source>
        <dbReference type="SAM" id="Phobius"/>
    </source>
</evidence>
<proteinExistence type="inferred from homology"/>
<gene>
    <name evidence="5" type="primary">cbiD</name>
    <name evidence="7" type="ORF">COMX_09351</name>
</gene>
<dbReference type="UniPathway" id="UPA00148">
    <property type="reaction ID" value="UER00227"/>
</dbReference>
<keyword evidence="6" id="KW-1133">Transmembrane helix</keyword>
<dbReference type="Gene3D" id="3.30.2110.10">
    <property type="entry name" value="CbiD-like"/>
    <property type="match status" value="1"/>
</dbReference>
<keyword evidence="3 5" id="KW-0808">Transferase</keyword>
<reference evidence="7 8" key="1">
    <citation type="journal article" date="2014" name="Genome Announc.">
        <title>Draft Genome Sequence of Commensalibacter papalotli MX01, a Symbiont Identified from the Guts of Overwintering Monarch Butterflies.</title>
        <authorList>
            <person name="Servin-Garciduenas L.E."/>
            <person name="Sanchez-Quinto A."/>
            <person name="Martinez-Romero E."/>
        </authorList>
    </citation>
    <scope>NUCLEOTIDE SEQUENCE [LARGE SCALE GENOMIC DNA]</scope>
    <source>
        <strain evidence="8">MX-MONARCH01</strain>
    </source>
</reference>
<dbReference type="EMBL" id="ATSX01000003">
    <property type="protein sequence ID" value="EUK17654.1"/>
    <property type="molecule type" value="Genomic_DNA"/>
</dbReference>
<dbReference type="PATRIC" id="fig|1208583.4.peg.1886"/>
<evidence type="ECO:0000256" key="5">
    <source>
        <dbReference type="HAMAP-Rule" id="MF_00787"/>
    </source>
</evidence>
<dbReference type="GO" id="GO:0032259">
    <property type="term" value="P:methylation"/>
    <property type="evidence" value="ECO:0007669"/>
    <property type="project" value="UniProtKB-KW"/>
</dbReference>
<dbReference type="Proteomes" id="UP000019250">
    <property type="component" value="Unassembled WGS sequence"/>
</dbReference>
<keyword evidence="4 5" id="KW-0949">S-adenosyl-L-methionine</keyword>
<dbReference type="NCBIfam" id="TIGR00312">
    <property type="entry name" value="cbiD"/>
    <property type="match status" value="1"/>
</dbReference>
<dbReference type="EC" id="2.1.1.195" evidence="5"/>
<feature type="transmembrane region" description="Helical" evidence="6">
    <location>
        <begin position="163"/>
        <end position="188"/>
    </location>
</feature>
<evidence type="ECO:0000313" key="7">
    <source>
        <dbReference type="EMBL" id="EUK17654.1"/>
    </source>
</evidence>
<comment type="catalytic activity">
    <reaction evidence="5">
        <text>Co-precorrin-5B + S-adenosyl-L-methionine = Co-precorrin-6A + S-adenosyl-L-homocysteine</text>
        <dbReference type="Rhea" id="RHEA:26285"/>
        <dbReference type="ChEBI" id="CHEBI:57856"/>
        <dbReference type="ChEBI" id="CHEBI:59789"/>
        <dbReference type="ChEBI" id="CHEBI:60063"/>
        <dbReference type="ChEBI" id="CHEBI:60064"/>
        <dbReference type="EC" id="2.1.1.195"/>
    </reaction>
</comment>
<dbReference type="InterPro" id="IPR002748">
    <property type="entry name" value="CbiD"/>
</dbReference>
<dbReference type="AlphaFoldDB" id="W7DYB9"/>
<sequence length="362" mass="38348">MNQENKQLRYGWTTGACATAAAKAAYHAIHNGFFLDCVEITLPQGKKVTFFLLKKEIISANCAIASVIKDAGDDPDVTHGAEIIVQIKKRAKGEGIVFKAGEGVGTITKPGLPLAVGEPAINPVPRQMICNALAEITADPDAEVTIGVTNGKEIALKTMNPRLGILGGLSILGTTGIVVPFSCAAWIASIHRGIDVARAEGIDHLIASTGNVSERAAQKLYDAPESALIEMGDFAGGVLKYIKTHPVKKLTLAGGVAKMTKLAQGHLDLHSKRSSVDLNLLVEWVVQLGADEDLVSQIRKANTTAEVFSLCQGIISLGDFVAEQALKIAQQVLDPVSIELEILLFDRQGQCHGIVANGIHLS</sequence>
<keyword evidence="1 5" id="KW-0169">Cobalamin biosynthesis</keyword>
<evidence type="ECO:0000256" key="2">
    <source>
        <dbReference type="ARBA" id="ARBA00022603"/>
    </source>
</evidence>
<dbReference type="GO" id="GO:0043780">
    <property type="term" value="F:cobalt-precorrin-5B C1-methyltransferase activity"/>
    <property type="evidence" value="ECO:0007669"/>
    <property type="project" value="RHEA"/>
</dbReference>
<evidence type="ECO:0000256" key="1">
    <source>
        <dbReference type="ARBA" id="ARBA00022573"/>
    </source>
</evidence>
<comment type="similarity">
    <text evidence="5">Belongs to the CbiD family.</text>
</comment>
<comment type="pathway">
    <text evidence="5">Cofactor biosynthesis; adenosylcobalamin biosynthesis; cob(II)yrinate a,c-diamide from sirohydrochlorin (anaerobic route): step 6/10.</text>
</comment>
<dbReference type="OrthoDB" id="6439987at2"/>
<dbReference type="InterPro" id="IPR036074">
    <property type="entry name" value="CbiD_sf"/>
</dbReference>
<keyword evidence="8" id="KW-1185">Reference proteome</keyword>
<dbReference type="PANTHER" id="PTHR35863:SF1">
    <property type="entry name" value="COBALT-PRECORRIN-5B C(1)-METHYLTRANSFERASE"/>
    <property type="match status" value="1"/>
</dbReference>
<evidence type="ECO:0000256" key="3">
    <source>
        <dbReference type="ARBA" id="ARBA00022679"/>
    </source>
</evidence>
<dbReference type="eggNOG" id="COG1903">
    <property type="taxonomic scope" value="Bacteria"/>
</dbReference>
<dbReference type="PIRSF" id="PIRSF026782">
    <property type="entry name" value="CbiD"/>
    <property type="match status" value="1"/>
</dbReference>